<dbReference type="GO" id="GO:0005829">
    <property type="term" value="C:cytosol"/>
    <property type="evidence" value="ECO:0007669"/>
    <property type="project" value="TreeGrafter"/>
</dbReference>
<evidence type="ECO:0000313" key="6">
    <source>
        <dbReference type="Proteomes" id="UP000177042"/>
    </source>
</evidence>
<dbReference type="SMART" id="SM00481">
    <property type="entry name" value="POLIIIAc"/>
    <property type="match status" value="1"/>
</dbReference>
<keyword evidence="2" id="KW-0548">Nucleotidyltransferase</keyword>
<dbReference type="CDD" id="cd00141">
    <property type="entry name" value="NT_POLXc"/>
    <property type="match status" value="1"/>
</dbReference>
<dbReference type="SMART" id="SM00483">
    <property type="entry name" value="POLXc"/>
    <property type="match status" value="1"/>
</dbReference>
<feature type="domain" description="Polymerase/histidinol phosphatase N-terminal" evidence="3">
    <location>
        <begin position="347"/>
        <end position="434"/>
    </location>
</feature>
<dbReference type="CDD" id="cd07436">
    <property type="entry name" value="PHP_PolX"/>
    <property type="match status" value="1"/>
</dbReference>
<accession>A0A1F5JDL0</accession>
<dbReference type="InterPro" id="IPR016195">
    <property type="entry name" value="Pol/histidinol_Pase-like"/>
</dbReference>
<dbReference type="InterPro" id="IPR004013">
    <property type="entry name" value="PHP_dom"/>
</dbReference>
<reference evidence="5 6" key="1">
    <citation type="journal article" date="2016" name="Nat. Commun.">
        <title>Thousands of microbial genomes shed light on interconnected biogeochemical processes in an aquifer system.</title>
        <authorList>
            <person name="Anantharaman K."/>
            <person name="Brown C.T."/>
            <person name="Hug L.A."/>
            <person name="Sharon I."/>
            <person name="Castelle C.J."/>
            <person name="Probst A.J."/>
            <person name="Thomas B.C."/>
            <person name="Singh A."/>
            <person name="Wilkins M.J."/>
            <person name="Karaoz U."/>
            <person name="Brodie E.L."/>
            <person name="Williams K.H."/>
            <person name="Hubbard S.S."/>
            <person name="Banfield J.F."/>
        </authorList>
    </citation>
    <scope>NUCLEOTIDE SEQUENCE [LARGE SCALE GENOMIC DNA]</scope>
</reference>
<dbReference type="AlphaFoldDB" id="A0A1F5JDL0"/>
<dbReference type="GO" id="GO:0003887">
    <property type="term" value="F:DNA-directed DNA polymerase activity"/>
    <property type="evidence" value="ECO:0007669"/>
    <property type="project" value="InterPro"/>
</dbReference>
<evidence type="ECO:0000313" key="5">
    <source>
        <dbReference type="EMBL" id="OGE26741.1"/>
    </source>
</evidence>
<organism evidence="5 6">
    <name type="scientific">Candidatus Daviesbacteria bacterium RIFCSPHIGHO2_02_FULL_39_12</name>
    <dbReference type="NCBI Taxonomy" id="1797770"/>
    <lineage>
        <taxon>Bacteria</taxon>
        <taxon>Candidatus Daviesiibacteriota</taxon>
    </lineage>
</organism>
<protein>
    <recommendedName>
        <fullName evidence="7">DNA-directed DNA polymerase</fullName>
    </recommendedName>
</protein>
<dbReference type="Pfam" id="PF02811">
    <property type="entry name" value="PHP"/>
    <property type="match status" value="1"/>
</dbReference>
<dbReference type="Pfam" id="PF14520">
    <property type="entry name" value="HHH_5"/>
    <property type="match status" value="1"/>
</dbReference>
<evidence type="ECO:0000256" key="1">
    <source>
        <dbReference type="ARBA" id="ARBA00022679"/>
    </source>
</evidence>
<evidence type="ECO:0000256" key="2">
    <source>
        <dbReference type="ARBA" id="ARBA00022695"/>
    </source>
</evidence>
<dbReference type="SUPFAM" id="SSF158702">
    <property type="entry name" value="Sec63 N-terminal domain-like"/>
    <property type="match status" value="1"/>
</dbReference>
<dbReference type="Gene3D" id="3.30.460.10">
    <property type="entry name" value="Beta Polymerase, domain 2"/>
    <property type="match status" value="1"/>
</dbReference>
<dbReference type="Gene3D" id="1.10.150.110">
    <property type="entry name" value="DNA polymerase beta, N-terminal domain-like"/>
    <property type="match status" value="1"/>
</dbReference>
<dbReference type="Gene3D" id="1.10.150.20">
    <property type="entry name" value="5' to 3' exonuclease, C-terminal subdomain"/>
    <property type="match status" value="1"/>
</dbReference>
<dbReference type="InterPro" id="IPR047967">
    <property type="entry name" value="PolX_PHP"/>
</dbReference>
<name>A0A1F5JDL0_9BACT</name>
<evidence type="ECO:0008006" key="7">
    <source>
        <dbReference type="Google" id="ProtNLM"/>
    </source>
</evidence>
<evidence type="ECO:0000259" key="4">
    <source>
        <dbReference type="SMART" id="SM00483"/>
    </source>
</evidence>
<gene>
    <name evidence="5" type="ORF">A3C26_02625</name>
</gene>
<proteinExistence type="predicted"/>
<dbReference type="EMBL" id="MFCX01000004">
    <property type="protein sequence ID" value="OGE26741.1"/>
    <property type="molecule type" value="Genomic_DNA"/>
</dbReference>
<dbReference type="InterPro" id="IPR043519">
    <property type="entry name" value="NT_sf"/>
</dbReference>
<dbReference type="Pfam" id="PF14716">
    <property type="entry name" value="HHH_8"/>
    <property type="match status" value="1"/>
</dbReference>
<dbReference type="PANTHER" id="PTHR36928">
    <property type="entry name" value="PHOSPHATASE YCDX-RELATED"/>
    <property type="match status" value="1"/>
</dbReference>
<dbReference type="InterPro" id="IPR003141">
    <property type="entry name" value="Pol/His_phosphatase_N"/>
</dbReference>
<dbReference type="InterPro" id="IPR050243">
    <property type="entry name" value="PHP_phosphatase"/>
</dbReference>
<dbReference type="SUPFAM" id="SSF81301">
    <property type="entry name" value="Nucleotidyltransferase"/>
    <property type="match status" value="1"/>
</dbReference>
<sequence length="587" mass="65763">MQTSNAEIAKLLRSVAAAYQIKKIGNIFQIRAYEAAADAIDQSTSEIKDLWEENRLDEISGVGEKIKAYLIELFQTGRVNHFEQVMKGIPEAVFNLLDVPGIGPQTAYKLSNLGVSSLDDLKVQIKSGKLVAKDFSAKIAEKILLGLEEAAKRDKRILLPYASEQIKRVIAYLKKSPDVIDAHPLGSLRRMVATVGDLDFSASSNNSQKVVDYFTKMPGIARVVDKGDNKTTVVLTSGLQLDLLVGKPDSYGALLQHFTGSKQHNIHLRTIAEEKGLSLSEYGVKKLKIQNSKFNSEELIETKTEEEFYKLLEMEAPPPEIREDQGEIEVALAHKLPRLAELQDIKGDLHTHSNFPFVHPSHGPGTDSIEDIIKKAVSLRYQFIGISDHPPGHDSVSSEDLIKAVEKRTKFIQSLKQRTKSIRVLNGLEIDILSDGSLSVPDKALETLDYCIAGIHSGHRGSKEVITKRLLNALENPHVDAISHPTNRLIRERGSSEADWEAIFKYCAKNHKLLEINGYPNRLDLRDDLVREALKYGVRFIIDTDAHQVSQMDNMLYGVAVARRGWTTKEDVVNAWDWTRFAKWFKI</sequence>
<dbReference type="GO" id="GO:0008270">
    <property type="term" value="F:zinc ion binding"/>
    <property type="evidence" value="ECO:0007669"/>
    <property type="project" value="TreeGrafter"/>
</dbReference>
<dbReference type="InterPro" id="IPR027421">
    <property type="entry name" value="DNA_pol_lamdba_lyase_dom_sf"/>
</dbReference>
<dbReference type="InterPro" id="IPR022311">
    <property type="entry name" value="PolX-like"/>
</dbReference>
<dbReference type="PANTHER" id="PTHR36928:SF1">
    <property type="entry name" value="PHOSPHATASE YCDX-RELATED"/>
    <property type="match status" value="1"/>
</dbReference>
<dbReference type="Gene3D" id="3.30.210.10">
    <property type="entry name" value="DNA polymerase, thumb domain"/>
    <property type="match status" value="1"/>
</dbReference>
<keyword evidence="1" id="KW-0808">Transferase</keyword>
<dbReference type="Proteomes" id="UP000177042">
    <property type="component" value="Unassembled WGS sequence"/>
</dbReference>
<dbReference type="Pfam" id="PF14791">
    <property type="entry name" value="DNA_pol_B_thumb"/>
    <property type="match status" value="1"/>
</dbReference>
<feature type="domain" description="DNA-directed DNA polymerase X" evidence="4">
    <location>
        <begin position="3"/>
        <end position="323"/>
    </location>
</feature>
<dbReference type="SUPFAM" id="SSF89550">
    <property type="entry name" value="PHP domain-like"/>
    <property type="match status" value="1"/>
</dbReference>
<dbReference type="InterPro" id="IPR029398">
    <property type="entry name" value="PolB_thumb"/>
</dbReference>
<dbReference type="GO" id="GO:0003677">
    <property type="term" value="F:DNA binding"/>
    <property type="evidence" value="ECO:0007669"/>
    <property type="project" value="InterPro"/>
</dbReference>
<dbReference type="SUPFAM" id="SSF47802">
    <property type="entry name" value="DNA polymerase beta, N-terminal domain-like"/>
    <property type="match status" value="1"/>
</dbReference>
<dbReference type="Gene3D" id="3.20.20.140">
    <property type="entry name" value="Metal-dependent hydrolases"/>
    <property type="match status" value="1"/>
</dbReference>
<dbReference type="PIRSF" id="PIRSF005047">
    <property type="entry name" value="UCP005047_YshC"/>
    <property type="match status" value="1"/>
</dbReference>
<dbReference type="InterPro" id="IPR010996">
    <property type="entry name" value="HHH_MUS81"/>
</dbReference>
<comment type="caution">
    <text evidence="5">The sequence shown here is derived from an EMBL/GenBank/DDBJ whole genome shotgun (WGS) entry which is preliminary data.</text>
</comment>
<evidence type="ECO:0000259" key="3">
    <source>
        <dbReference type="SMART" id="SM00481"/>
    </source>
</evidence>
<dbReference type="InterPro" id="IPR037160">
    <property type="entry name" value="DNA_Pol_thumb_sf"/>
</dbReference>
<dbReference type="InterPro" id="IPR002054">
    <property type="entry name" value="DNA-dir_DNA_pol_X"/>
</dbReference>
<dbReference type="GO" id="GO:0042578">
    <property type="term" value="F:phosphoric ester hydrolase activity"/>
    <property type="evidence" value="ECO:0007669"/>
    <property type="project" value="TreeGrafter"/>
</dbReference>